<dbReference type="EMBL" id="AMQM01002877">
    <property type="status" value="NOT_ANNOTATED_CDS"/>
    <property type="molecule type" value="Genomic_DNA"/>
</dbReference>
<dbReference type="eggNOG" id="KOG4292">
    <property type="taxonomic scope" value="Eukaryota"/>
</dbReference>
<dbReference type="STRING" id="6412.T1F009"/>
<keyword evidence="2" id="KW-0677">Repeat</keyword>
<dbReference type="OrthoDB" id="6022136at2759"/>
<keyword evidence="9" id="KW-1185">Reference proteome</keyword>
<organism evidence="8 9">
    <name type="scientific">Helobdella robusta</name>
    <name type="common">Californian leech</name>
    <dbReference type="NCBI Taxonomy" id="6412"/>
    <lineage>
        <taxon>Eukaryota</taxon>
        <taxon>Metazoa</taxon>
        <taxon>Spiralia</taxon>
        <taxon>Lophotrochozoa</taxon>
        <taxon>Annelida</taxon>
        <taxon>Clitellata</taxon>
        <taxon>Hirudinea</taxon>
        <taxon>Rhynchobdellida</taxon>
        <taxon>Glossiphoniidae</taxon>
        <taxon>Helobdella</taxon>
    </lineage>
</organism>
<feature type="domain" description="CUB" evidence="6">
    <location>
        <begin position="396"/>
        <end position="502"/>
    </location>
</feature>
<dbReference type="InterPro" id="IPR035914">
    <property type="entry name" value="Sperma_CUB_dom_sf"/>
</dbReference>
<dbReference type="FunFam" id="2.60.120.290:FF:000013">
    <property type="entry name" value="Membrane frizzled-related protein"/>
    <property type="match status" value="1"/>
</dbReference>
<reference evidence="9" key="1">
    <citation type="submission" date="2012-12" db="EMBL/GenBank/DDBJ databases">
        <authorList>
            <person name="Hellsten U."/>
            <person name="Grimwood J."/>
            <person name="Chapman J.A."/>
            <person name="Shapiro H."/>
            <person name="Aerts A."/>
            <person name="Otillar R.P."/>
            <person name="Terry A.Y."/>
            <person name="Boore J.L."/>
            <person name="Simakov O."/>
            <person name="Marletaz F."/>
            <person name="Cho S.-J."/>
            <person name="Edsinger-Gonzales E."/>
            <person name="Havlak P."/>
            <person name="Kuo D.-H."/>
            <person name="Larsson T."/>
            <person name="Lv J."/>
            <person name="Arendt D."/>
            <person name="Savage R."/>
            <person name="Osoegawa K."/>
            <person name="de Jong P."/>
            <person name="Lindberg D.R."/>
            <person name="Seaver E.C."/>
            <person name="Weisblat D.A."/>
            <person name="Putnam N.H."/>
            <person name="Grigoriev I.V."/>
            <person name="Rokhsar D.S."/>
        </authorList>
    </citation>
    <scope>NUCLEOTIDE SEQUENCE</scope>
</reference>
<keyword evidence="3 5" id="KW-1015">Disulfide bond</keyword>
<feature type="domain" description="CUB" evidence="6">
    <location>
        <begin position="278"/>
        <end position="392"/>
    </location>
</feature>
<dbReference type="FunFam" id="2.60.120.290:FF:000003">
    <property type="entry name" value="Neuropilin"/>
    <property type="match status" value="1"/>
</dbReference>
<accession>T1F009</accession>
<dbReference type="Gene3D" id="2.60.120.290">
    <property type="entry name" value="Spermadhesin, CUB domain"/>
    <property type="match status" value="12"/>
</dbReference>
<feature type="domain" description="CUB" evidence="6">
    <location>
        <begin position="627"/>
        <end position="741"/>
    </location>
</feature>
<feature type="domain" description="CUB" evidence="6">
    <location>
        <begin position="955"/>
        <end position="1054"/>
    </location>
</feature>
<evidence type="ECO:0000313" key="7">
    <source>
        <dbReference type="EMBL" id="ESO10115.1"/>
    </source>
</evidence>
<dbReference type="OMA" id="NCKWIID"/>
<dbReference type="InterPro" id="IPR000859">
    <property type="entry name" value="CUB_dom"/>
</dbReference>
<dbReference type="PROSITE" id="PS01180">
    <property type="entry name" value="CUB"/>
    <property type="match status" value="11"/>
</dbReference>
<dbReference type="CTD" id="20202159"/>
<protein>
    <recommendedName>
        <fullName evidence="6">CUB domain-containing protein</fullName>
    </recommendedName>
</protein>
<feature type="disulfide bond" evidence="5">
    <location>
        <begin position="450"/>
        <end position="467"/>
    </location>
</feature>
<feature type="domain" description="CUB" evidence="6">
    <location>
        <begin position="503"/>
        <end position="609"/>
    </location>
</feature>
<dbReference type="Proteomes" id="UP000015101">
    <property type="component" value="Unassembled WGS sequence"/>
</dbReference>
<feature type="domain" description="CUB" evidence="6">
    <location>
        <begin position="170"/>
        <end position="277"/>
    </location>
</feature>
<feature type="domain" description="CUB" evidence="6">
    <location>
        <begin position="742"/>
        <end position="854"/>
    </location>
</feature>
<evidence type="ECO:0000256" key="2">
    <source>
        <dbReference type="ARBA" id="ARBA00022737"/>
    </source>
</evidence>
<dbReference type="SUPFAM" id="SSF49854">
    <property type="entry name" value="Spermadhesin, CUB domain"/>
    <property type="match status" value="11"/>
</dbReference>
<feature type="domain" description="CUB" evidence="6">
    <location>
        <begin position="858"/>
        <end position="953"/>
    </location>
</feature>
<evidence type="ECO:0000256" key="5">
    <source>
        <dbReference type="PROSITE-ProRule" id="PRU00059"/>
    </source>
</evidence>
<feature type="domain" description="CUB" evidence="6">
    <location>
        <begin position="1058"/>
        <end position="1244"/>
    </location>
</feature>
<evidence type="ECO:0000256" key="3">
    <source>
        <dbReference type="ARBA" id="ARBA00023157"/>
    </source>
</evidence>
<dbReference type="GeneID" id="20202159"/>
<dbReference type="CDD" id="cd00041">
    <property type="entry name" value="CUB"/>
    <property type="match status" value="10"/>
</dbReference>
<proteinExistence type="predicted"/>
<dbReference type="InParanoid" id="T1F009"/>
<evidence type="ECO:0000259" key="6">
    <source>
        <dbReference type="PROSITE" id="PS01180"/>
    </source>
</evidence>
<reference evidence="8" key="3">
    <citation type="submission" date="2015-06" db="UniProtKB">
        <authorList>
            <consortium name="EnsemblMetazoa"/>
        </authorList>
    </citation>
    <scope>IDENTIFICATION</scope>
</reference>
<dbReference type="SMART" id="SM00042">
    <property type="entry name" value="CUB"/>
    <property type="match status" value="11"/>
</dbReference>
<feature type="domain" description="CUB" evidence="6">
    <location>
        <begin position="1249"/>
        <end position="1371"/>
    </location>
</feature>
<reference evidence="7 9" key="2">
    <citation type="journal article" date="2013" name="Nature">
        <title>Insights into bilaterian evolution from three spiralian genomes.</title>
        <authorList>
            <person name="Simakov O."/>
            <person name="Marletaz F."/>
            <person name="Cho S.J."/>
            <person name="Edsinger-Gonzales E."/>
            <person name="Havlak P."/>
            <person name="Hellsten U."/>
            <person name="Kuo D.H."/>
            <person name="Larsson T."/>
            <person name="Lv J."/>
            <person name="Arendt D."/>
            <person name="Savage R."/>
            <person name="Osoegawa K."/>
            <person name="de Jong P."/>
            <person name="Grimwood J."/>
            <person name="Chapman J.A."/>
            <person name="Shapiro H."/>
            <person name="Aerts A."/>
            <person name="Otillar R.P."/>
            <person name="Terry A.Y."/>
            <person name="Boore J.L."/>
            <person name="Grigoriev I.V."/>
            <person name="Lindberg D.R."/>
            <person name="Seaver E.C."/>
            <person name="Weisblat D.A."/>
            <person name="Putnam N.H."/>
            <person name="Rokhsar D.S."/>
        </authorList>
    </citation>
    <scope>NUCLEOTIDE SEQUENCE</scope>
</reference>
<dbReference type="RefSeq" id="XP_009011929.1">
    <property type="nucleotide sequence ID" value="XM_009013681.1"/>
</dbReference>
<dbReference type="EnsemblMetazoa" id="HelroT167974">
    <property type="protein sequence ID" value="HelroP167974"/>
    <property type="gene ID" value="HelroG167974"/>
</dbReference>
<evidence type="ECO:0000313" key="9">
    <source>
        <dbReference type="Proteomes" id="UP000015101"/>
    </source>
</evidence>
<keyword evidence="4" id="KW-0325">Glycoprotein</keyword>
<gene>
    <name evidence="8" type="primary">20202159</name>
    <name evidence="7" type="ORF">HELRODRAFT_167974</name>
</gene>
<feature type="domain" description="CUB" evidence="6">
    <location>
        <begin position="53"/>
        <end position="166"/>
    </location>
</feature>
<evidence type="ECO:0000256" key="1">
    <source>
        <dbReference type="ARBA" id="ARBA00022729"/>
    </source>
</evidence>
<dbReference type="EMBL" id="KB095905">
    <property type="protein sequence ID" value="ESO10115.1"/>
    <property type="molecule type" value="Genomic_DNA"/>
</dbReference>
<evidence type="ECO:0000313" key="8">
    <source>
        <dbReference type="EnsemblMetazoa" id="HelroP167974"/>
    </source>
</evidence>
<sequence>MVIILKSPPYPMEWHERTSSPASFQLYYESVGSHQTSEMRVQYLFNIIFNLGCIGFYQSETGNLSTPSYPVYYKNNLDCQWFISVTNGKRILLTIIDIHMEQEGECKYDYLQILNGGELDGPEIANLCHIQNTSQAITSSGNSLVVRFKSDESNSGKGFYANWSTVDEGCGGDFSAKKADLGTIDLTNQRNIECLWSISVSKGSLVNLTFNDVDLGPRLSCSQNNLKISTTSDFSQSTVTLCSIVSKESRLFESDRIWMKLKYRQGGRIFKVSYETGCGGTVNVDEPGELASPGWPNTYDSNLNCRWILKSSFLDAKISIVFTHVDLENEPCVHDFIRVHNSWQRWNESLLQQICGVNLPPMITSDSNVLAVTFVTDASSEGRGFTLNYFSSLSACGGNLTSHRGFVNSPQYPSNYPTKAECVWYITALDESLIELSFNDLQLDVVDEKCSGDRIEVVADGLPTILCRPDSLPITSHKSMTIRFLSNSNRTAKGFSAQYKFIHGGDVRQYSGKIFSPNYPLLYFTYMDVVWKIYAPPLFYIHIWFSSFELEARDNYNDQCYDYLQLNDGPKACATTPPEFTNDTNEVTVRFFSDRSNVYKGFVLNYKREYASPDKIQIGQYNNDSLCERSVLIESFKESITITSPNYPNPYNKNSLCIWTIVSKVGFIRLNFDYINVELNKDLIQIYSVKRTGKELVMSMCSSRDCLKRKQVYVSSDKAEIRFQTDNDIELDGFYMTASATCGGLYSRERDTIIHPADDQVQSDECLWYISVPQTSGLNLQFHYFNVGAKMTNCSSSSRLEIYRELDVHYTVPDMFCGDNAIVSYLGTNQLVIRLVQINGNITESKFKLTYHPMSLACGRHETIYPENPTYNIAWSSLNQPDSTLDCIWVLTSKNFSTIVLNFNSEFHVPSSSNSTCDTDFIEVRDGPSESSTVLIKSCGDSIPPPLVTTENSPCGSVFRDNFHAISSPNYLNVSCQWKIILSEDRFIKISAEFVNNSYDERVILKEGAANGSIFGEYHEGKNDVFVSSSNVVFVQFTSHSNVTSNFKLLYSSEKQSCGGTLEMEKGVFTSPGYPQGTNRAVMCKWQIIAPEALFIPHLISTLHSTSDQHSSFHTKDNFSSDANRVTLYTKSYSKIFVVKYKSPTGFVGSLNDQKEKCKLHSQNKSKSILLNITDFHLTPLLYSMGFDQYMQVFNGLYADSPIFYRGHFLDNNIFRSSSNTMTVVFKSVFKISGRGFKAFYTTYDDSVCHLGHNKVLGNIVTRRLDGSLGYEKQTECSWIIYNSIDSSNSSMTFQFNTLSIERDGECTMDYVQFHEGTRPTDLSIGKFCSMDQLDKDLPAISSASRSVLIRFHQTFYNNFQVGLNITYRSYPCGGIITRSTTITTPLTMGWDCLWHVKADRENVIKV</sequence>
<comment type="caution">
    <text evidence="5">Lacks conserved residue(s) required for the propagation of feature annotation.</text>
</comment>
<dbReference type="HOGENOM" id="CLU_006258_0_0_1"/>
<feature type="disulfide bond" evidence="5">
    <location>
        <begin position="278"/>
        <end position="305"/>
    </location>
</feature>
<dbReference type="Pfam" id="PF00431">
    <property type="entry name" value="CUB"/>
    <property type="match status" value="10"/>
</dbReference>
<dbReference type="PANTHER" id="PTHR24251">
    <property type="entry name" value="OVOCHYMASE-RELATED"/>
    <property type="match status" value="1"/>
</dbReference>
<name>T1F009_HELRO</name>
<keyword evidence="1" id="KW-0732">Signal</keyword>
<dbReference type="KEGG" id="hro:HELRODRAFT_167974"/>
<evidence type="ECO:0000256" key="4">
    <source>
        <dbReference type="ARBA" id="ARBA00023180"/>
    </source>
</evidence>